<dbReference type="Proteomes" id="UP001055811">
    <property type="component" value="Linkage Group LG01"/>
</dbReference>
<sequence length="379" mass="42177">MAVAFEIPQTDNDTEMDTLTSSASIYTFQDLLRKQEGECITSLTINNVAYGTATCQFLSKIDLIESYGKLGLGATLNVAKPKKGSSVAIFGLGVVGLAVQELQGLQGSLVLILMLTDLSLGWGVAVLVGVPHKNAIFKTSPLNLLNERTLKGTFFGNYKPRSDIPSVVEKYMNKELELEKFITHEVPFSEINKAFHLMLKGEGLRCLGARTLPHISQGIPWLLGYLLPLNGDLKNQFLKTLRHQLAANMGSRDEAQHGMLEKDHNRGTYEGMLTLRKELEVLKNEVTKAEAATAVVGKKYDEISKRERELQAQFRTADYMSVKWVMAATLYFDMKKCYIISSPKISVSSLSLFNPTQWLLHRGPLLPSSFVHGEEYKNV</sequence>
<reference evidence="1 2" key="2">
    <citation type="journal article" date="2022" name="Mol. Ecol. Resour.">
        <title>The genomes of chicory, endive, great burdock and yacon provide insights into Asteraceae paleo-polyploidization history and plant inulin production.</title>
        <authorList>
            <person name="Fan W."/>
            <person name="Wang S."/>
            <person name="Wang H."/>
            <person name="Wang A."/>
            <person name="Jiang F."/>
            <person name="Liu H."/>
            <person name="Zhao H."/>
            <person name="Xu D."/>
            <person name="Zhang Y."/>
        </authorList>
    </citation>
    <scope>NUCLEOTIDE SEQUENCE [LARGE SCALE GENOMIC DNA]</scope>
    <source>
        <strain evidence="2">cv. Punajuju</strain>
        <tissue evidence="1">Leaves</tissue>
    </source>
</reference>
<name>A0ACB9H215_CICIN</name>
<comment type="caution">
    <text evidence="1">The sequence shown here is derived from an EMBL/GenBank/DDBJ whole genome shotgun (WGS) entry which is preliminary data.</text>
</comment>
<dbReference type="EMBL" id="CM042009">
    <property type="protein sequence ID" value="KAI3789215.1"/>
    <property type="molecule type" value="Genomic_DNA"/>
</dbReference>
<proteinExistence type="predicted"/>
<reference evidence="2" key="1">
    <citation type="journal article" date="2022" name="Mol. Ecol. Resour.">
        <title>The genomes of chicory, endive, great burdock and yacon provide insights into Asteraceae palaeo-polyploidization history and plant inulin production.</title>
        <authorList>
            <person name="Fan W."/>
            <person name="Wang S."/>
            <person name="Wang H."/>
            <person name="Wang A."/>
            <person name="Jiang F."/>
            <person name="Liu H."/>
            <person name="Zhao H."/>
            <person name="Xu D."/>
            <person name="Zhang Y."/>
        </authorList>
    </citation>
    <scope>NUCLEOTIDE SEQUENCE [LARGE SCALE GENOMIC DNA]</scope>
    <source>
        <strain evidence="2">cv. Punajuju</strain>
    </source>
</reference>
<keyword evidence="2" id="KW-1185">Reference proteome</keyword>
<gene>
    <name evidence="1" type="ORF">L2E82_02005</name>
</gene>
<accession>A0ACB9H215</accession>
<protein>
    <submittedName>
        <fullName evidence="1">Uncharacterized protein</fullName>
    </submittedName>
</protein>
<evidence type="ECO:0000313" key="1">
    <source>
        <dbReference type="EMBL" id="KAI3789215.1"/>
    </source>
</evidence>
<evidence type="ECO:0000313" key="2">
    <source>
        <dbReference type="Proteomes" id="UP001055811"/>
    </source>
</evidence>
<organism evidence="1 2">
    <name type="scientific">Cichorium intybus</name>
    <name type="common">Chicory</name>
    <dbReference type="NCBI Taxonomy" id="13427"/>
    <lineage>
        <taxon>Eukaryota</taxon>
        <taxon>Viridiplantae</taxon>
        <taxon>Streptophyta</taxon>
        <taxon>Embryophyta</taxon>
        <taxon>Tracheophyta</taxon>
        <taxon>Spermatophyta</taxon>
        <taxon>Magnoliopsida</taxon>
        <taxon>eudicotyledons</taxon>
        <taxon>Gunneridae</taxon>
        <taxon>Pentapetalae</taxon>
        <taxon>asterids</taxon>
        <taxon>campanulids</taxon>
        <taxon>Asterales</taxon>
        <taxon>Asteraceae</taxon>
        <taxon>Cichorioideae</taxon>
        <taxon>Cichorieae</taxon>
        <taxon>Cichoriinae</taxon>
        <taxon>Cichorium</taxon>
    </lineage>
</organism>